<name>A0A1F6DDC2_9BACT</name>
<dbReference type="PANTHER" id="PTHR11440">
    <property type="entry name" value="LECITHIN-CHOLESTEROL ACYLTRANSFERASE-RELATED"/>
    <property type="match status" value="1"/>
</dbReference>
<reference evidence="4 5" key="1">
    <citation type="journal article" date="2016" name="Nat. Commun.">
        <title>Thousands of microbial genomes shed light on interconnected biogeochemical processes in an aquifer system.</title>
        <authorList>
            <person name="Anantharaman K."/>
            <person name="Brown C.T."/>
            <person name="Hug L.A."/>
            <person name="Sharon I."/>
            <person name="Castelle C.J."/>
            <person name="Probst A.J."/>
            <person name="Thomas B.C."/>
            <person name="Singh A."/>
            <person name="Wilkins M.J."/>
            <person name="Karaoz U."/>
            <person name="Brodie E.L."/>
            <person name="Williams K.H."/>
            <person name="Hubbard S.S."/>
            <person name="Banfield J.F."/>
        </authorList>
    </citation>
    <scope>NUCLEOTIDE SEQUENCE [LARGE SCALE GENOMIC DNA]</scope>
</reference>
<evidence type="ECO:0008006" key="6">
    <source>
        <dbReference type="Google" id="ProtNLM"/>
    </source>
</evidence>
<dbReference type="Pfam" id="PF02450">
    <property type="entry name" value="LCAT"/>
    <property type="match status" value="1"/>
</dbReference>
<feature type="transmembrane region" description="Helical" evidence="2">
    <location>
        <begin position="1976"/>
        <end position="1994"/>
    </location>
</feature>
<dbReference type="InterPro" id="IPR011050">
    <property type="entry name" value="Pectin_lyase_fold/virulence"/>
</dbReference>
<evidence type="ECO:0000256" key="1">
    <source>
        <dbReference type="SAM" id="Coils"/>
    </source>
</evidence>
<keyword evidence="2" id="KW-1133">Transmembrane helix</keyword>
<dbReference type="Gene3D" id="3.40.50.1820">
    <property type="entry name" value="alpha/beta hydrolase"/>
    <property type="match status" value="1"/>
</dbReference>
<dbReference type="Gene3D" id="2.160.20.10">
    <property type="entry name" value="Single-stranded right-handed beta-helix, Pectin lyase-like"/>
    <property type="match status" value="1"/>
</dbReference>
<protein>
    <recommendedName>
        <fullName evidence="6">Right handed beta helix domain-containing protein</fullName>
    </recommendedName>
</protein>
<feature type="transmembrane region" description="Helical" evidence="2">
    <location>
        <begin position="2001"/>
        <end position="2018"/>
    </location>
</feature>
<dbReference type="InterPro" id="IPR029058">
    <property type="entry name" value="AB_hydrolase_fold"/>
</dbReference>
<dbReference type="GO" id="GO:0008374">
    <property type="term" value="F:O-acyltransferase activity"/>
    <property type="evidence" value="ECO:0007669"/>
    <property type="project" value="InterPro"/>
</dbReference>
<feature type="coiled-coil region" evidence="1">
    <location>
        <begin position="1797"/>
        <end position="1824"/>
    </location>
</feature>
<dbReference type="InterPro" id="IPR012334">
    <property type="entry name" value="Pectin_lyas_fold"/>
</dbReference>
<evidence type="ECO:0000313" key="4">
    <source>
        <dbReference type="EMBL" id="OGG59396.1"/>
    </source>
</evidence>
<accession>A0A1F6DDC2</accession>
<keyword evidence="1" id="KW-0175">Coiled coil</keyword>
<feature type="transmembrane region" description="Helical" evidence="2">
    <location>
        <begin position="1928"/>
        <end position="1948"/>
    </location>
</feature>
<dbReference type="SUPFAM" id="SSF51126">
    <property type="entry name" value="Pectin lyase-like"/>
    <property type="match status" value="1"/>
</dbReference>
<feature type="transmembrane region" description="Helical" evidence="2">
    <location>
        <begin position="2038"/>
        <end position="2056"/>
    </location>
</feature>
<organism evidence="4 5">
    <name type="scientific">Candidatus Kaiserbacteria bacterium RIFCSPHIGHO2_02_FULL_50_50</name>
    <dbReference type="NCBI Taxonomy" id="1798492"/>
    <lineage>
        <taxon>Bacteria</taxon>
        <taxon>Candidatus Kaiseribacteriota</taxon>
    </lineage>
</organism>
<dbReference type="Proteomes" id="UP000178794">
    <property type="component" value="Unassembled WGS sequence"/>
</dbReference>
<feature type="signal peptide" evidence="3">
    <location>
        <begin position="1"/>
        <end position="27"/>
    </location>
</feature>
<gene>
    <name evidence="4" type="ORF">A3C89_02760</name>
</gene>
<keyword evidence="2" id="KW-0812">Transmembrane</keyword>
<dbReference type="STRING" id="1798492.A3C89_02760"/>
<keyword evidence="3" id="KW-0732">Signal</keyword>
<feature type="transmembrane region" description="Helical" evidence="2">
    <location>
        <begin position="1900"/>
        <end position="1916"/>
    </location>
</feature>
<evidence type="ECO:0000256" key="3">
    <source>
        <dbReference type="SAM" id="SignalP"/>
    </source>
</evidence>
<feature type="chain" id="PRO_5009523848" description="Right handed beta helix domain-containing protein" evidence="3">
    <location>
        <begin position="28"/>
        <end position="2062"/>
    </location>
</feature>
<dbReference type="SUPFAM" id="SSF53474">
    <property type="entry name" value="alpha/beta-Hydrolases"/>
    <property type="match status" value="1"/>
</dbReference>
<evidence type="ECO:0000313" key="5">
    <source>
        <dbReference type="Proteomes" id="UP000178794"/>
    </source>
</evidence>
<dbReference type="EMBL" id="MFLF01000016">
    <property type="protein sequence ID" value="OGG59396.1"/>
    <property type="molecule type" value="Genomic_DNA"/>
</dbReference>
<dbReference type="GO" id="GO:0006629">
    <property type="term" value="P:lipid metabolic process"/>
    <property type="evidence" value="ECO:0007669"/>
    <property type="project" value="InterPro"/>
</dbReference>
<evidence type="ECO:0000256" key="2">
    <source>
        <dbReference type="SAM" id="Phobius"/>
    </source>
</evidence>
<comment type="caution">
    <text evidence="4">The sequence shown here is derived from an EMBL/GenBank/DDBJ whole genome shotgun (WGS) entry which is preliminary data.</text>
</comment>
<dbReference type="InterPro" id="IPR003386">
    <property type="entry name" value="LACT/PDAT_acylTrfase"/>
</dbReference>
<sequence>MFMNIFFRVFLYVCILTAAGVAPLAYADTYVNSPVVEDTLWPLEFSPYIVDDVTIVQGATLTIEPGVIVKVAKGKIAFDIEGELVAGSSTEPGRVVITSINDNTFGGTAAGSTGAPKAEDWLRIVVNQGASAQFYNTDIKYGAGKLAYVNTLIYNDGGSVAVRNSTLAFAPSGIIVQYGTTSSLVLEDSIVSSGPSFGYNPVHVGGGSAVVRRNTITANEGVGFWGSSLTFGDNTFSVKYHDQGNALYHFSSTPLINEGGNSGEGSIHINYGKGWQNDWSLPQDGLSYHFGADMVVPSGVHASIASGVRARVGNSIVVAGELQLGTQGASEEVLLTSMYDDAGMGREFSSKEPARGNWRGISVSPGGTLSAYASTIKYAGKDKDQNIIDECEYLLVELGVTDSQCEDEYWWKAAIRNDGGMVFLDDVTVAESVTNGIRTESGVTAITYSTSTDNTLSGVLTNGGDTNVAYSSLVNNGRYAIENTDETSALVATDNWYGDSSGPYEPSANPSGTGAEVSQNVSYNPWLSEPAPYGYTSGGGGGSSGEDSEMITLEEDTTWSLAESPYVLSSDVLIAEGATLTIEPGVVVKSARKQDGSLSGLYVYGTLQAIGSEQDKIYFTSAQDDLGGDSNDDGAESSPSAGDWLGIELYENGVAQLAYTHVQYAGVGISLYASTTSTIASSTFRANESSGLEHYEGVTNISHSNFLDNGTFGIHASGQGVVNVTGSTFANNTNGTLDIDTLSAVQVNESGNIGLNVPTFVTEYTIATSTVWTAAHSPYVLTESLTINQNATLTIEPGVIVKNGLDHTIDIYGTLNAVGTSDNKIYFTSLEDDIGGDTNNDSNQTLPAPGQWGGITVNYSGILRIIDAEVSYADVGIAQHGSSTISDNIIRSASNMGIIHESGTTTISGTSIVGESVSDMVALGEGEIRINSDFYNNGEFGFSTSISNINTDLKAYLVDDSDVILAEILGGVVTNDMVLPKINVPYLIDSLTIQEGSKLTVQPGTVIKALPSNINGAYTLFVNGVLSAVGTEQNKIYFTSFEDDVGGDTNNDGNATTPVENQWKGIRMYEDASSAVLNHAVVRHALVALYMADNPGVLTVRNSTFESNLWGMLGIQDDGDATIRNSNVVNDNALYGVNLYNNASSTVDARSNWWGSASGPYHATLNPDGTGNVVTGNVIFTPWLTAPATGDYVSESPATTTPPVATTTATTTPTCTENCYSNVLFLPGIMGSDLYKSDGTQCWVQDMNHIGDTDYDCVRMLDANTPNTAGVVTRGVAEYASNKPYEEIEASMAAWQTELGITATTTPYDWRYDFNHIVRSGTLTANGIDYNTEIANGTPGYIEAQLRSLASSSKTGKVTVVAHSMGGLVAKELMDKIGSADTANLVDQVILVATPQLGTPKAAGALLHGAGMALGPDYWTILTEAQARGLSKDMQGSYNLLPSNEYFASVSDPVLIMSTTTNRYMWTPGGDYIGATTLSGDSTLANRYGATVTSVSAQSGFMTDSSREAPTFSNVAIPEIANSTYTSRANTVHNSLDAWTPPAGVKLIAVAGWGLETFHQFTYARNVEESCDGGICTTTREYLTVSPDTTIDGDATVVVPSALYSSGSSNVERFWLDLNVPLKEHSDILAADSLRTLIKNKLTATNQSLPYIYTSAANLPATTTKRLQFVLHSPLTLGYRDINGNYTGLKEDGTVEYTIPGARYERFGEVQWLSVPADIGGGLEMVGTDDGIFTLEVREKHGNELKKQVNFAYVDTKKGMRVTLPFAQKEKKVQNVKMQNISEIDTETVTEYLEITVDRHDGKLERIQTREKKLKERKQDIREATTTPKVISPGVATTAPEAVTGIEESLVEETSSSTSDVPNQDMSTTTETVNLEEIATSTTPIETDRQGTSTLPVSSGLPHSILFLAYTLPLLRRRKIEISEIKKNLTIVLFLLSLPYIYISWKIYLSGIDMSFSWLLGIDRNLHPTLAETVEWTLMAPLIMFFSFVPFYFTSDKIYKIWLWWNAAHVIFLIVNVVGYNPHAFMFADIGFTFQYRLYVAGSLLLLCAGIILGIIHRFKKS</sequence>
<keyword evidence="2" id="KW-0472">Membrane</keyword>
<proteinExistence type="predicted"/>